<keyword evidence="13" id="KW-1185">Reference proteome</keyword>
<dbReference type="InterPro" id="IPR004791">
    <property type="entry name" value="UvrC"/>
</dbReference>
<dbReference type="InterPro" id="IPR050066">
    <property type="entry name" value="UvrABC_protein_C"/>
</dbReference>
<dbReference type="CDD" id="cd10434">
    <property type="entry name" value="GIY-YIG_UvrC_Cho"/>
    <property type="match status" value="1"/>
</dbReference>
<protein>
    <recommendedName>
        <fullName evidence="7">UvrABC system protein C</fullName>
        <shortName evidence="7">Protein UvrC</shortName>
    </recommendedName>
    <alternativeName>
        <fullName evidence="7">Excinuclease ABC subunit C</fullName>
    </alternativeName>
</protein>
<dbReference type="GO" id="GO:0009432">
    <property type="term" value="P:SOS response"/>
    <property type="evidence" value="ECO:0007669"/>
    <property type="project" value="UniProtKB-UniRule"/>
</dbReference>
<dbReference type="InterPro" id="IPR000305">
    <property type="entry name" value="GIY-YIG_endonuc"/>
</dbReference>
<dbReference type="SUPFAM" id="SSF47781">
    <property type="entry name" value="RuvA domain 2-like"/>
    <property type="match status" value="1"/>
</dbReference>
<dbReference type="PROSITE" id="PS50151">
    <property type="entry name" value="UVR"/>
    <property type="match status" value="1"/>
</dbReference>
<feature type="compositionally biased region" description="Polar residues" evidence="8">
    <location>
        <begin position="1"/>
        <end position="16"/>
    </location>
</feature>
<dbReference type="SMART" id="SM00278">
    <property type="entry name" value="HhH1"/>
    <property type="match status" value="2"/>
</dbReference>
<keyword evidence="3 7" id="KW-0228">DNA excision</keyword>
<dbReference type="Gene3D" id="4.10.860.10">
    <property type="entry name" value="UVR domain"/>
    <property type="match status" value="1"/>
</dbReference>
<dbReference type="AlphaFoldDB" id="A0A0J7Y6Q2"/>
<evidence type="ECO:0000256" key="7">
    <source>
        <dbReference type="HAMAP-Rule" id="MF_00203"/>
    </source>
</evidence>
<dbReference type="InterPro" id="IPR038476">
    <property type="entry name" value="UvrC_RNase_H_dom_sf"/>
</dbReference>
<keyword evidence="2 7" id="KW-0227">DNA damage</keyword>
<feature type="region of interest" description="Disordered" evidence="8">
    <location>
        <begin position="1"/>
        <end position="32"/>
    </location>
</feature>
<dbReference type="PROSITE" id="PS50164">
    <property type="entry name" value="GIY_YIG"/>
    <property type="match status" value="1"/>
</dbReference>
<name>A0A0J7Y6Q2_9SPHN</name>
<reference evidence="12 13" key="1">
    <citation type="journal article" date="2015" name="G3 (Bethesda)">
        <title>Insights into Ongoing Evolution of the Hexachlorocyclohexane Catabolic Pathway from Comparative Genomics of Ten Sphingomonadaceae Strains.</title>
        <authorList>
            <person name="Pearce S.L."/>
            <person name="Oakeshott J.G."/>
            <person name="Pandey G."/>
        </authorList>
    </citation>
    <scope>NUCLEOTIDE SEQUENCE [LARGE SCALE GENOMIC DNA]</scope>
    <source>
        <strain evidence="12 13">LL02</strain>
    </source>
</reference>
<evidence type="ECO:0000256" key="1">
    <source>
        <dbReference type="ARBA" id="ARBA00022490"/>
    </source>
</evidence>
<evidence type="ECO:0000259" key="10">
    <source>
        <dbReference type="PROSITE" id="PS50164"/>
    </source>
</evidence>
<dbReference type="Pfam" id="PF14520">
    <property type="entry name" value="HHH_5"/>
    <property type="match status" value="1"/>
</dbReference>
<evidence type="ECO:0000313" key="12">
    <source>
        <dbReference type="EMBL" id="KMS59619.1"/>
    </source>
</evidence>
<evidence type="ECO:0000256" key="8">
    <source>
        <dbReference type="SAM" id="MobiDB-lite"/>
    </source>
</evidence>
<evidence type="ECO:0000259" key="9">
    <source>
        <dbReference type="PROSITE" id="PS50151"/>
    </source>
</evidence>
<keyword evidence="5 7" id="KW-0234">DNA repair</keyword>
<dbReference type="InterPro" id="IPR010994">
    <property type="entry name" value="RuvA_2-like"/>
</dbReference>
<accession>A0A0J7Y6Q2</accession>
<evidence type="ECO:0000256" key="6">
    <source>
        <dbReference type="ARBA" id="ARBA00023236"/>
    </source>
</evidence>
<comment type="caution">
    <text evidence="12">The sequence shown here is derived from an EMBL/GenBank/DDBJ whole genome shotgun (WGS) entry which is preliminary data.</text>
</comment>
<evidence type="ECO:0000313" key="13">
    <source>
        <dbReference type="Proteomes" id="UP000052268"/>
    </source>
</evidence>
<dbReference type="FunFam" id="3.40.1440.10:FF:000001">
    <property type="entry name" value="UvrABC system protein C"/>
    <property type="match status" value="1"/>
</dbReference>
<dbReference type="Pfam" id="PF08459">
    <property type="entry name" value="UvrC_RNaseH_dom"/>
    <property type="match status" value="1"/>
</dbReference>
<dbReference type="SMART" id="SM00465">
    <property type="entry name" value="GIYc"/>
    <property type="match status" value="1"/>
</dbReference>
<dbReference type="PANTHER" id="PTHR30562">
    <property type="entry name" value="UVRC/OXIDOREDUCTASE"/>
    <property type="match status" value="1"/>
</dbReference>
<dbReference type="NCBIfam" id="TIGR00194">
    <property type="entry name" value="uvrC"/>
    <property type="match status" value="1"/>
</dbReference>
<keyword evidence="1 7" id="KW-0963">Cytoplasm</keyword>
<dbReference type="GO" id="GO:0005737">
    <property type="term" value="C:cytoplasm"/>
    <property type="evidence" value="ECO:0007669"/>
    <property type="project" value="UniProtKB-SubCell"/>
</dbReference>
<dbReference type="Gene3D" id="3.40.1440.10">
    <property type="entry name" value="GIY-YIG endonuclease"/>
    <property type="match status" value="1"/>
</dbReference>
<dbReference type="GO" id="GO:0009380">
    <property type="term" value="C:excinuclease repair complex"/>
    <property type="evidence" value="ECO:0007669"/>
    <property type="project" value="InterPro"/>
</dbReference>
<comment type="subcellular location">
    <subcellularLocation>
        <location evidence="7">Cytoplasm</location>
    </subcellularLocation>
</comment>
<dbReference type="PATRIC" id="fig|1114963.3.peg.1006"/>
<dbReference type="GO" id="GO:0009381">
    <property type="term" value="F:excinuclease ABC activity"/>
    <property type="evidence" value="ECO:0007669"/>
    <property type="project" value="UniProtKB-UniRule"/>
</dbReference>
<dbReference type="Gene3D" id="3.30.420.340">
    <property type="entry name" value="UvrC, RNAse H endonuclease domain"/>
    <property type="match status" value="1"/>
</dbReference>
<dbReference type="Pfam" id="PF22920">
    <property type="entry name" value="UvrC_RNaseH"/>
    <property type="match status" value="1"/>
</dbReference>
<dbReference type="GO" id="GO:0003677">
    <property type="term" value="F:DNA binding"/>
    <property type="evidence" value="ECO:0007669"/>
    <property type="project" value="UniProtKB-UniRule"/>
</dbReference>
<dbReference type="SUPFAM" id="SSF46600">
    <property type="entry name" value="C-terminal UvrC-binding domain of UvrB"/>
    <property type="match status" value="1"/>
</dbReference>
<organism evidence="12 13">
    <name type="scientific">Novosphingobium barchaimii LL02</name>
    <dbReference type="NCBI Taxonomy" id="1114963"/>
    <lineage>
        <taxon>Bacteria</taxon>
        <taxon>Pseudomonadati</taxon>
        <taxon>Pseudomonadota</taxon>
        <taxon>Alphaproteobacteria</taxon>
        <taxon>Sphingomonadales</taxon>
        <taxon>Sphingomonadaceae</taxon>
        <taxon>Novosphingobium</taxon>
    </lineage>
</organism>
<evidence type="ECO:0000256" key="2">
    <source>
        <dbReference type="ARBA" id="ARBA00022763"/>
    </source>
</evidence>
<dbReference type="InterPro" id="IPR036876">
    <property type="entry name" value="UVR_dom_sf"/>
</dbReference>
<gene>
    <name evidence="7" type="primary">uvrC</name>
    <name evidence="12" type="ORF">V474_10500</name>
</gene>
<proteinExistence type="inferred from homology"/>
<dbReference type="InterPro" id="IPR001943">
    <property type="entry name" value="UVR_dom"/>
</dbReference>
<feature type="domain" description="GIY-YIG" evidence="10">
    <location>
        <begin position="51"/>
        <end position="129"/>
    </location>
</feature>
<dbReference type="Gene3D" id="1.10.150.20">
    <property type="entry name" value="5' to 3' exonuclease, C-terminal subdomain"/>
    <property type="match status" value="1"/>
</dbReference>
<dbReference type="EMBL" id="JACU01000002">
    <property type="protein sequence ID" value="KMS59619.1"/>
    <property type="molecule type" value="Genomic_DNA"/>
</dbReference>
<comment type="similarity">
    <text evidence="7">Belongs to the UvrC family.</text>
</comment>
<evidence type="ECO:0000256" key="5">
    <source>
        <dbReference type="ARBA" id="ARBA00023204"/>
    </source>
</evidence>
<feature type="domain" description="UVR" evidence="9">
    <location>
        <begin position="239"/>
        <end position="274"/>
    </location>
</feature>
<dbReference type="PANTHER" id="PTHR30562:SF1">
    <property type="entry name" value="UVRABC SYSTEM PROTEIN C"/>
    <property type="match status" value="1"/>
</dbReference>
<dbReference type="Proteomes" id="UP000052268">
    <property type="component" value="Unassembled WGS sequence"/>
</dbReference>
<evidence type="ECO:0000256" key="4">
    <source>
        <dbReference type="ARBA" id="ARBA00022881"/>
    </source>
</evidence>
<dbReference type="GO" id="GO:0006289">
    <property type="term" value="P:nucleotide-excision repair"/>
    <property type="evidence" value="ECO:0007669"/>
    <property type="project" value="UniProtKB-UniRule"/>
</dbReference>
<evidence type="ECO:0000259" key="11">
    <source>
        <dbReference type="PROSITE" id="PS50165"/>
    </source>
</evidence>
<dbReference type="InterPro" id="IPR003583">
    <property type="entry name" value="Hlx-hairpin-Hlx_DNA-bd_motif"/>
</dbReference>
<evidence type="ECO:0000256" key="3">
    <source>
        <dbReference type="ARBA" id="ARBA00022769"/>
    </source>
</evidence>
<dbReference type="PROSITE" id="PS50165">
    <property type="entry name" value="UVRC"/>
    <property type="match status" value="1"/>
</dbReference>
<dbReference type="HAMAP" id="MF_00203">
    <property type="entry name" value="UvrC"/>
    <property type="match status" value="1"/>
</dbReference>
<dbReference type="FunFam" id="3.30.420.340:FF:000001">
    <property type="entry name" value="UvrABC system protein C"/>
    <property type="match status" value="1"/>
</dbReference>
<sequence>MARTPAGTQGTPNGTERFNEERAVSSIRGSEQPDLQAGVEVIRDTVRTLPVKPGVYRMQDARGDVLYVGKARALKNRVANYTQWERLPGRLQRMVSQTRSMTIVTTNSEAEALLLEAQLIKRFRPPYNVLLRDDKSFPFILLRTDHEYPRIMKHRGARRLKGNYYGPFASAGSVNTTINALQKLFLLRSCTDSFFARRDRPCLLYQIKRCSAPCVGRIDEAGYEELVREAKDFLGGKSNAVQRKIEVQMAQAAQDLDFERAAMLRDRLRAATFIQGSQAINAEGVDNADIFAMATHGGQVGVQAFFIRGGQNWGHRAFFPSHTEGLSEEEVMQSFLAQFYEEVPPARCILIDRELPEADLLAEALREGAGGKVEISVPQRGSRRQLVAQATRNAVEALERRLAERGTQARTHREMAEFLELPDIPQRIEVYDNSHIQGTQAVGAMIVAGAEGFINNQYRKFNIKTAQSDDDFAMMREVMTRRFGRVQEEDPERQGGTWPDLVLIDGGKGQMNAVKDALEELGIEDVALIAIAKGPHHGREGREVFHFPDGREKMLPVNSPVLFYLQRLRDEVHRFVIGAHRAKRSRAISASPLDEIPGIGPARKRALLLHFGTAGKVRAASLEDLQRAPGVSVAVAQTIYDFYHPRG</sequence>
<feature type="domain" description="UvrC family homology region profile" evidence="11">
    <location>
        <begin position="290"/>
        <end position="518"/>
    </location>
</feature>
<dbReference type="Pfam" id="PF01541">
    <property type="entry name" value="GIY-YIG"/>
    <property type="match status" value="1"/>
</dbReference>
<dbReference type="SUPFAM" id="SSF82771">
    <property type="entry name" value="GIY-YIG endonuclease"/>
    <property type="match status" value="1"/>
</dbReference>
<comment type="subunit">
    <text evidence="7">Interacts with UvrB in an incision complex.</text>
</comment>
<keyword evidence="4 7" id="KW-0267">Excision nuclease</keyword>
<dbReference type="InterPro" id="IPR001162">
    <property type="entry name" value="UvrC_RNase_H_dom"/>
</dbReference>
<dbReference type="NCBIfam" id="NF001824">
    <property type="entry name" value="PRK00558.1-5"/>
    <property type="match status" value="1"/>
</dbReference>
<dbReference type="InterPro" id="IPR047296">
    <property type="entry name" value="GIY-YIG_UvrC_Cho"/>
</dbReference>
<comment type="function">
    <text evidence="7">The UvrABC repair system catalyzes the recognition and processing of DNA lesions. UvrC both incises the 5' and 3' sides of the lesion. The N-terminal half is responsible for the 3' incision and the C-terminal half is responsible for the 5' incision.</text>
</comment>
<dbReference type="InterPro" id="IPR035901">
    <property type="entry name" value="GIY-YIG_endonuc_sf"/>
</dbReference>
<keyword evidence="6 7" id="KW-0742">SOS response</keyword>
<dbReference type="Pfam" id="PF02151">
    <property type="entry name" value="UVR"/>
    <property type="match status" value="1"/>
</dbReference>